<dbReference type="InterPro" id="IPR035919">
    <property type="entry name" value="EAL_sf"/>
</dbReference>
<dbReference type="Gene3D" id="3.20.20.450">
    <property type="entry name" value="EAL domain"/>
    <property type="match status" value="1"/>
</dbReference>
<evidence type="ECO:0000313" key="3">
    <source>
        <dbReference type="Proteomes" id="UP001595462"/>
    </source>
</evidence>
<dbReference type="Pfam" id="PF00563">
    <property type="entry name" value="EAL"/>
    <property type="match status" value="1"/>
</dbReference>
<accession>A0ABV7EUH9</accession>
<evidence type="ECO:0000259" key="1">
    <source>
        <dbReference type="PROSITE" id="PS50883"/>
    </source>
</evidence>
<dbReference type="SUPFAM" id="SSF141868">
    <property type="entry name" value="EAL domain-like"/>
    <property type="match status" value="1"/>
</dbReference>
<dbReference type="RefSeq" id="WP_380690767.1">
    <property type="nucleotide sequence ID" value="NZ_JBHRSS010000007.1"/>
</dbReference>
<keyword evidence="3" id="KW-1185">Reference proteome</keyword>
<dbReference type="InterPro" id="IPR050706">
    <property type="entry name" value="Cyclic-di-GMP_PDE-like"/>
</dbReference>
<proteinExistence type="predicted"/>
<dbReference type="InterPro" id="IPR029151">
    <property type="entry name" value="Sensor-like_sf"/>
</dbReference>
<dbReference type="Proteomes" id="UP001595462">
    <property type="component" value="Unassembled WGS sequence"/>
</dbReference>
<dbReference type="InterPro" id="IPR001633">
    <property type="entry name" value="EAL_dom"/>
</dbReference>
<dbReference type="PANTHER" id="PTHR33121:SF76">
    <property type="entry name" value="SIGNALING PROTEIN"/>
    <property type="match status" value="1"/>
</dbReference>
<reference evidence="3" key="1">
    <citation type="journal article" date="2019" name="Int. J. Syst. Evol. Microbiol.">
        <title>The Global Catalogue of Microorganisms (GCM) 10K type strain sequencing project: providing services to taxonomists for standard genome sequencing and annotation.</title>
        <authorList>
            <consortium name="The Broad Institute Genomics Platform"/>
            <consortium name="The Broad Institute Genome Sequencing Center for Infectious Disease"/>
            <person name="Wu L."/>
            <person name="Ma J."/>
        </authorList>
    </citation>
    <scope>NUCLEOTIDE SEQUENCE [LARGE SCALE GENOMIC DNA]</scope>
    <source>
        <strain evidence="3">KCTC 52640</strain>
    </source>
</reference>
<comment type="caution">
    <text evidence="2">The sequence shown here is derived from an EMBL/GenBank/DDBJ whole genome shotgun (WGS) entry which is preliminary data.</text>
</comment>
<dbReference type="PROSITE" id="PS50883">
    <property type="entry name" value="EAL"/>
    <property type="match status" value="1"/>
</dbReference>
<dbReference type="CDD" id="cd01948">
    <property type="entry name" value="EAL"/>
    <property type="match status" value="1"/>
</dbReference>
<dbReference type="PANTHER" id="PTHR33121">
    <property type="entry name" value="CYCLIC DI-GMP PHOSPHODIESTERASE PDEF"/>
    <property type="match status" value="1"/>
</dbReference>
<dbReference type="EMBL" id="JBHRSS010000007">
    <property type="protein sequence ID" value="MFC3105207.1"/>
    <property type="molecule type" value="Genomic_DNA"/>
</dbReference>
<dbReference type="SMART" id="SM00052">
    <property type="entry name" value="EAL"/>
    <property type="match status" value="1"/>
</dbReference>
<sequence>MTIAESTRPVHASIRAPFADYALHSVFQPVFSLSHRRTVGFEALIRATDAADTPVSPLELFAAADSHQRVLELDQTCQALHVRNFTMQTPERRWLFLNLDPNTITQRSYRKGLLADALAEAALEPHLLVIEILESSICDESLLMEAVTYFRDMGALVALDDFGAGHSNFDRIWRVAPDIIKLDRSLIVEAEQHRTGHLRQVLPNLVALMHEAGSLVLAEGIETEAQALLAINADVDFVQGFYFGYPVETIDRHPKQATRCLESLTTRFAEAALADDNASRRELAPYVDVFRAVADAIENGAPIQQTCESLLKLPRTARCYLLNEWGEEVVHFRGNEAAATRVRQTGPISDTSGGTWFRRKYFRAAMSDPRRHKISRPYQSSAGTDMCITLSIAFGNASPRVFCCDIHCPARRTLARID</sequence>
<name>A0ABV7EUH9_9GAMM</name>
<evidence type="ECO:0000313" key="2">
    <source>
        <dbReference type="EMBL" id="MFC3105207.1"/>
    </source>
</evidence>
<protein>
    <submittedName>
        <fullName evidence="2">EAL domain-containing protein</fullName>
    </submittedName>
</protein>
<dbReference type="SUPFAM" id="SSF103190">
    <property type="entry name" value="Sensory domain-like"/>
    <property type="match status" value="1"/>
</dbReference>
<gene>
    <name evidence="2" type="ORF">ACFOSU_15095</name>
</gene>
<feature type="domain" description="EAL" evidence="1">
    <location>
        <begin position="7"/>
        <end position="260"/>
    </location>
</feature>
<organism evidence="2 3">
    <name type="scientific">Salinisphaera aquimarina</name>
    <dbReference type="NCBI Taxonomy" id="2094031"/>
    <lineage>
        <taxon>Bacteria</taxon>
        <taxon>Pseudomonadati</taxon>
        <taxon>Pseudomonadota</taxon>
        <taxon>Gammaproteobacteria</taxon>
        <taxon>Salinisphaerales</taxon>
        <taxon>Salinisphaeraceae</taxon>
        <taxon>Salinisphaera</taxon>
    </lineage>
</organism>
<dbReference type="Gene3D" id="3.30.450.20">
    <property type="entry name" value="PAS domain"/>
    <property type="match status" value="1"/>
</dbReference>